<dbReference type="SUPFAM" id="SSF52402">
    <property type="entry name" value="Adenine nucleotide alpha hydrolases-like"/>
    <property type="match status" value="2"/>
</dbReference>
<organism evidence="1 2">
    <name type="scientific">Niastella soli</name>
    <dbReference type="NCBI Taxonomy" id="2821487"/>
    <lineage>
        <taxon>Bacteria</taxon>
        <taxon>Pseudomonadati</taxon>
        <taxon>Bacteroidota</taxon>
        <taxon>Chitinophagia</taxon>
        <taxon>Chitinophagales</taxon>
        <taxon>Chitinophagaceae</taxon>
        <taxon>Niastella</taxon>
    </lineage>
</organism>
<protein>
    <submittedName>
        <fullName evidence="1">Universal stress protein</fullName>
    </submittedName>
</protein>
<name>A0ABS3YW57_9BACT</name>
<dbReference type="Proteomes" id="UP000677244">
    <property type="component" value="Unassembled WGS sequence"/>
</dbReference>
<dbReference type="EMBL" id="JAGHKO010000004">
    <property type="protein sequence ID" value="MBO9201973.1"/>
    <property type="molecule type" value="Genomic_DNA"/>
</dbReference>
<dbReference type="RefSeq" id="WP_209140029.1">
    <property type="nucleotide sequence ID" value="NZ_JAGHKO010000004.1"/>
</dbReference>
<keyword evidence="2" id="KW-1185">Reference proteome</keyword>
<sequence>MKKVMIAIDAQKVNMKVLDFACYIARLTHSRLTGVFLDDAQILETMIKEPIYREAKFAPAVKKMARSIDENIHLFKEACANREINCSVYFENNNPLVEIIKQTRFAELLIVDPEMSFKQKKEEIPSGFIKEVLAKSECPVVLAPFDFHTIDEIILAYDGSAASVYAIKQFTYLFPELSARTITVLEVNEAGDSLFNEKGKITELLELHYQNIKFQLLQGKAADELFGHLLGKKNVFVVMGAFERAKLARLFSHSTAELIIKAINVPVFVAHHK</sequence>
<gene>
    <name evidence="1" type="ORF">J7I42_16935</name>
</gene>
<comment type="caution">
    <text evidence="1">The sequence shown here is derived from an EMBL/GenBank/DDBJ whole genome shotgun (WGS) entry which is preliminary data.</text>
</comment>
<accession>A0ABS3YW57</accession>
<dbReference type="Gene3D" id="3.40.50.12370">
    <property type="match status" value="1"/>
</dbReference>
<evidence type="ECO:0000313" key="2">
    <source>
        <dbReference type="Proteomes" id="UP000677244"/>
    </source>
</evidence>
<reference evidence="1 2" key="1">
    <citation type="submission" date="2021-03" db="EMBL/GenBank/DDBJ databases">
        <title>Assistant Professor.</title>
        <authorList>
            <person name="Huq M.A."/>
        </authorList>
    </citation>
    <scope>NUCLEOTIDE SEQUENCE [LARGE SCALE GENOMIC DNA]</scope>
    <source>
        <strain evidence="1 2">MAH-29</strain>
    </source>
</reference>
<proteinExistence type="predicted"/>
<evidence type="ECO:0000313" key="1">
    <source>
        <dbReference type="EMBL" id="MBO9201973.1"/>
    </source>
</evidence>